<dbReference type="Proteomes" id="UP000034231">
    <property type="component" value="Unassembled WGS sequence"/>
</dbReference>
<accession>A0A0G0L9A9</accession>
<gene>
    <name evidence="1" type="ORF">US68_C0017G0012</name>
</gene>
<organism evidence="1 2">
    <name type="scientific">Candidatus Shapirobacteria bacterium GW2011_GWE1_38_10</name>
    <dbReference type="NCBI Taxonomy" id="1618488"/>
    <lineage>
        <taxon>Bacteria</taxon>
        <taxon>Candidatus Shapironibacteriota</taxon>
    </lineage>
</organism>
<evidence type="ECO:0000313" key="2">
    <source>
        <dbReference type="Proteomes" id="UP000034231"/>
    </source>
</evidence>
<dbReference type="AlphaFoldDB" id="A0A0G0L9A9"/>
<evidence type="ECO:0000313" key="1">
    <source>
        <dbReference type="EMBL" id="KKQ49231.1"/>
    </source>
</evidence>
<dbReference type="EMBL" id="LBTX01000017">
    <property type="protein sequence ID" value="KKQ49231.1"/>
    <property type="molecule type" value="Genomic_DNA"/>
</dbReference>
<sequence>MEFLKIFWKKLGTKGVENDKGSNSDGASSFVGGQWREIQIRDNGQTRKLIVPVKDKKVVDGR</sequence>
<reference evidence="1 2" key="1">
    <citation type="journal article" date="2015" name="Nature">
        <title>rRNA introns, odd ribosomes, and small enigmatic genomes across a large radiation of phyla.</title>
        <authorList>
            <person name="Brown C.T."/>
            <person name="Hug L.A."/>
            <person name="Thomas B.C."/>
            <person name="Sharon I."/>
            <person name="Castelle C.J."/>
            <person name="Singh A."/>
            <person name="Wilkins M.J."/>
            <person name="Williams K.H."/>
            <person name="Banfield J.F."/>
        </authorList>
    </citation>
    <scope>NUCLEOTIDE SEQUENCE [LARGE SCALE GENOMIC DNA]</scope>
</reference>
<name>A0A0G0L9A9_9BACT</name>
<protein>
    <submittedName>
        <fullName evidence="1">Uncharacterized protein</fullName>
    </submittedName>
</protein>
<proteinExistence type="predicted"/>
<comment type="caution">
    <text evidence="1">The sequence shown here is derived from an EMBL/GenBank/DDBJ whole genome shotgun (WGS) entry which is preliminary data.</text>
</comment>